<protein>
    <submittedName>
        <fullName evidence="1">Uncharacterized protein</fullName>
    </submittedName>
</protein>
<dbReference type="EMBL" id="PVWK01000075">
    <property type="protein sequence ID" value="PSB28726.1"/>
    <property type="molecule type" value="Genomic_DNA"/>
</dbReference>
<sequence>MSMLISDTILQAAHITEAELRQEIAILLFQQERLTLGQASRFAEMSQLQFQRLLGSRHIALHYDLAELQEDVKSLQEHGWQ</sequence>
<evidence type="ECO:0000313" key="2">
    <source>
        <dbReference type="Proteomes" id="UP000239576"/>
    </source>
</evidence>
<name>A0A2T1E7L3_9CYAN</name>
<keyword evidence="2" id="KW-1185">Reference proteome</keyword>
<dbReference type="Proteomes" id="UP000239576">
    <property type="component" value="Unassembled WGS sequence"/>
</dbReference>
<accession>A0A2T1E7L3</accession>
<dbReference type="Pfam" id="PF03683">
    <property type="entry name" value="UPF0175"/>
    <property type="match status" value="1"/>
</dbReference>
<reference evidence="1 2" key="2">
    <citation type="submission" date="2018-03" db="EMBL/GenBank/DDBJ databases">
        <title>The ancient ancestry and fast evolution of plastids.</title>
        <authorList>
            <person name="Moore K.R."/>
            <person name="Magnabosco C."/>
            <person name="Momper L."/>
            <person name="Gold D.A."/>
            <person name="Bosak T."/>
            <person name="Fournier G.P."/>
        </authorList>
    </citation>
    <scope>NUCLEOTIDE SEQUENCE [LARGE SCALE GENOMIC DNA]</scope>
    <source>
        <strain evidence="1 2">ULC18</strain>
    </source>
</reference>
<dbReference type="InterPro" id="IPR005368">
    <property type="entry name" value="UPF0175"/>
</dbReference>
<gene>
    <name evidence="1" type="ORF">C7B82_12810</name>
</gene>
<evidence type="ECO:0000313" key="1">
    <source>
        <dbReference type="EMBL" id="PSB28726.1"/>
    </source>
</evidence>
<proteinExistence type="predicted"/>
<reference evidence="2" key="1">
    <citation type="submission" date="2018-02" db="EMBL/GenBank/DDBJ databases">
        <authorList>
            <person name="Moore K."/>
            <person name="Momper L."/>
        </authorList>
    </citation>
    <scope>NUCLEOTIDE SEQUENCE [LARGE SCALE GENOMIC DNA]</scope>
    <source>
        <strain evidence="2">ULC18</strain>
    </source>
</reference>
<dbReference type="AlphaFoldDB" id="A0A2T1E7L3"/>
<dbReference type="RefSeq" id="WP_106256684.1">
    <property type="nucleotide sequence ID" value="NZ_PVWK01000075.1"/>
</dbReference>
<dbReference type="OrthoDB" id="462653at2"/>
<comment type="caution">
    <text evidence="1">The sequence shown here is derived from an EMBL/GenBank/DDBJ whole genome shotgun (WGS) entry which is preliminary data.</text>
</comment>
<organism evidence="1 2">
    <name type="scientific">Stenomitos frigidus ULC18</name>
    <dbReference type="NCBI Taxonomy" id="2107698"/>
    <lineage>
        <taxon>Bacteria</taxon>
        <taxon>Bacillati</taxon>
        <taxon>Cyanobacteriota</taxon>
        <taxon>Cyanophyceae</taxon>
        <taxon>Leptolyngbyales</taxon>
        <taxon>Leptolyngbyaceae</taxon>
        <taxon>Stenomitos</taxon>
    </lineage>
</organism>